<evidence type="ECO:0000313" key="5">
    <source>
        <dbReference type="Proteomes" id="UP000608662"/>
    </source>
</evidence>
<proteinExistence type="predicted"/>
<feature type="compositionally biased region" description="Basic residues" evidence="1">
    <location>
        <begin position="62"/>
        <end position="71"/>
    </location>
</feature>
<evidence type="ECO:0000313" key="4">
    <source>
        <dbReference type="EMBL" id="NLV11174.1"/>
    </source>
</evidence>
<accession>A0A847UHZ4</accession>
<dbReference type="InterPro" id="IPR001434">
    <property type="entry name" value="OmcB-like_DUF11"/>
</dbReference>
<dbReference type="AlphaFoldDB" id="A0A847UHZ4"/>
<dbReference type="Gene3D" id="2.60.40.10">
    <property type="entry name" value="Immunoglobulins"/>
    <property type="match status" value="1"/>
</dbReference>
<dbReference type="Proteomes" id="UP000608662">
    <property type="component" value="Unassembled WGS sequence"/>
</dbReference>
<organism evidence="4 5">
    <name type="scientific">Halomicrobium mukohataei</name>
    <dbReference type="NCBI Taxonomy" id="57705"/>
    <lineage>
        <taxon>Archaea</taxon>
        <taxon>Methanobacteriati</taxon>
        <taxon>Methanobacteriota</taxon>
        <taxon>Stenosarchaea group</taxon>
        <taxon>Halobacteria</taxon>
        <taxon>Halobacteriales</taxon>
        <taxon>Haloarculaceae</taxon>
        <taxon>Halomicrobium</taxon>
    </lineage>
</organism>
<feature type="compositionally biased region" description="Basic and acidic residues" evidence="1">
    <location>
        <begin position="72"/>
        <end position="92"/>
    </location>
</feature>
<dbReference type="EMBL" id="WOYG01000001">
    <property type="protein sequence ID" value="NLV11174.1"/>
    <property type="molecule type" value="Genomic_DNA"/>
</dbReference>
<comment type="caution">
    <text evidence="4">The sequence shown here is derived from an EMBL/GenBank/DDBJ whole genome shotgun (WGS) entry which is preliminary data.</text>
</comment>
<gene>
    <name evidence="4" type="ORF">GOC74_14685</name>
</gene>
<feature type="compositionally biased region" description="Basic and acidic residues" evidence="1">
    <location>
        <begin position="35"/>
        <end position="47"/>
    </location>
</feature>
<dbReference type="PANTHER" id="PTHR33608:SF6">
    <property type="entry name" value="BLL2464 PROTEIN"/>
    <property type="match status" value="1"/>
</dbReference>
<dbReference type="Pfam" id="PF01345">
    <property type="entry name" value="DUF11"/>
    <property type="match status" value="1"/>
</dbReference>
<dbReference type="NCBIfam" id="TIGR01451">
    <property type="entry name" value="B_ant_repeat"/>
    <property type="match status" value="1"/>
</dbReference>
<feature type="region of interest" description="Disordered" evidence="1">
    <location>
        <begin position="1"/>
        <end position="140"/>
    </location>
</feature>
<reference evidence="4" key="1">
    <citation type="submission" date="2019-12" db="EMBL/GenBank/DDBJ databases">
        <title>Whole-genome sequence of Halomicrobium mukohataei pws1.</title>
        <authorList>
            <person name="Verma D.K."/>
            <person name="Gopal K."/>
            <person name="Prasad E.S."/>
        </authorList>
    </citation>
    <scope>NUCLEOTIDE SEQUENCE</scope>
    <source>
        <strain evidence="4">Pws1</strain>
    </source>
</reference>
<dbReference type="InterPro" id="IPR013783">
    <property type="entry name" value="Ig-like_fold"/>
</dbReference>
<evidence type="ECO:0000256" key="1">
    <source>
        <dbReference type="SAM" id="MobiDB-lite"/>
    </source>
</evidence>
<feature type="domain" description="DUF58" evidence="3">
    <location>
        <begin position="332"/>
        <end position="449"/>
    </location>
</feature>
<dbReference type="Pfam" id="PF01882">
    <property type="entry name" value="DUF58"/>
    <property type="match status" value="1"/>
</dbReference>
<evidence type="ECO:0000259" key="2">
    <source>
        <dbReference type="Pfam" id="PF01345"/>
    </source>
</evidence>
<feature type="domain" description="DUF11" evidence="2">
    <location>
        <begin position="193"/>
        <end position="254"/>
    </location>
</feature>
<name>A0A847UHZ4_9EURY</name>
<sequence>MGSRRREPRRAASAGPADGPDWDPARSGARRRTRTDRWGRRRDEPEGRLSCVQDQTEPPRAGRPRAHRRAGVVREHGTQPDRVGTLDRRPESGRLPLRGVGRPVGDATAARLGARRRLPATGRGDRRRTRTGDGGRDAVTSDQVKNRDVGLAVALVAGSAGLLAGEPALLLAAVVGLVYTAYEATTGPPAPALEIERSVSRATPTPGQSVDVTVTVTNHDERAAPDVRIVDGVPERLAVTDGSPRVGTAVEPGESVSFTYSVRARRGTHQFQPTTVECRSLAGDAADRQTVPIETEIDCTVDVRDIVTGTQTLPYPGRIETDSPGRGVSFHSVRSYHSTDSLSRIDWKRFARTRELATVEYSAQRAAAYVVVADTRVDFAASEHSPTATQYVSYAAERIGTALLEDSHQVGGALFDRGTVLSPGSTRTQLLELRTLILEGRHPDHTETDGSVLEGFDGRRFFDGALDSETPAVVDGGFEPGGRTRPESIGRDRDVRDLDRRLPDRAQILFCTPLLDQRASRAARRLAAYGRDVTVVSPDVTGGDSPGTLVERITRADRVQSLRRSVGVVDWDPDQSLSVALRRAQERWSR</sequence>
<evidence type="ECO:0000259" key="3">
    <source>
        <dbReference type="Pfam" id="PF01882"/>
    </source>
</evidence>
<dbReference type="PANTHER" id="PTHR33608">
    <property type="entry name" value="BLL2464 PROTEIN"/>
    <property type="match status" value="1"/>
</dbReference>
<dbReference type="InterPro" id="IPR002881">
    <property type="entry name" value="DUF58"/>
</dbReference>
<protein>
    <submittedName>
        <fullName evidence="4">DUF58 domain-containing protein</fullName>
    </submittedName>
</protein>
<dbReference type="InterPro" id="IPR047589">
    <property type="entry name" value="DUF11_rpt"/>
</dbReference>